<organism evidence="10 11">
    <name type="scientific">Deinococcus detaillensis</name>
    <dbReference type="NCBI Taxonomy" id="2592048"/>
    <lineage>
        <taxon>Bacteria</taxon>
        <taxon>Thermotogati</taxon>
        <taxon>Deinococcota</taxon>
        <taxon>Deinococci</taxon>
        <taxon>Deinococcales</taxon>
        <taxon>Deinococcaceae</taxon>
        <taxon>Deinococcus</taxon>
    </lineage>
</organism>
<dbReference type="PANTHER" id="PTHR33841">
    <property type="entry name" value="DNA METHYLTRANSFERASE YEEA-RELATED"/>
    <property type="match status" value="1"/>
</dbReference>
<comment type="caution">
    <text evidence="10">The sequence shown here is derived from an EMBL/GenBank/DDBJ whole genome shotgun (WGS) entry which is preliminary data.</text>
</comment>
<evidence type="ECO:0000256" key="2">
    <source>
        <dbReference type="ARBA" id="ARBA00022603"/>
    </source>
</evidence>
<evidence type="ECO:0000313" key="10">
    <source>
        <dbReference type="EMBL" id="TSA79545.1"/>
    </source>
</evidence>
<keyword evidence="6" id="KW-0238">DNA-binding</keyword>
<name>A0A553UH56_9DEIO</name>
<evidence type="ECO:0000256" key="3">
    <source>
        <dbReference type="ARBA" id="ARBA00022679"/>
    </source>
</evidence>
<feature type="domain" description="Type II methyltransferase M.TaqI-like" evidence="8">
    <location>
        <begin position="131"/>
        <end position="228"/>
    </location>
</feature>
<dbReference type="GO" id="GO:0009307">
    <property type="term" value="P:DNA restriction-modification system"/>
    <property type="evidence" value="ECO:0007669"/>
    <property type="project" value="UniProtKB-KW"/>
</dbReference>
<dbReference type="PROSITE" id="PS00092">
    <property type="entry name" value="N6_MTASE"/>
    <property type="match status" value="1"/>
</dbReference>
<dbReference type="InterPro" id="IPR002052">
    <property type="entry name" value="DNA_methylase_N6_adenine_CS"/>
</dbReference>
<dbReference type="EC" id="2.1.1.72" evidence="1"/>
<dbReference type="GO" id="GO:0009007">
    <property type="term" value="F:site-specific DNA-methyltransferase (adenine-specific) activity"/>
    <property type="evidence" value="ECO:0007669"/>
    <property type="project" value="UniProtKB-EC"/>
</dbReference>
<dbReference type="Pfam" id="PF12950">
    <property type="entry name" value="TaqI_C"/>
    <property type="match status" value="1"/>
</dbReference>
<feature type="domain" description="TaqI-like C-terminal specificity" evidence="9">
    <location>
        <begin position="405"/>
        <end position="524"/>
    </location>
</feature>
<dbReference type="EMBL" id="VKDB01000040">
    <property type="protein sequence ID" value="TSA79545.1"/>
    <property type="molecule type" value="Genomic_DNA"/>
</dbReference>
<accession>A0A553UH56</accession>
<dbReference type="InterPro" id="IPR029063">
    <property type="entry name" value="SAM-dependent_MTases_sf"/>
</dbReference>
<dbReference type="InterPro" id="IPR025931">
    <property type="entry name" value="TaqI_C"/>
</dbReference>
<keyword evidence="2 10" id="KW-0489">Methyltransferase</keyword>
<dbReference type="SUPFAM" id="SSF53335">
    <property type="entry name" value="S-adenosyl-L-methionine-dependent methyltransferases"/>
    <property type="match status" value="1"/>
</dbReference>
<evidence type="ECO:0000256" key="6">
    <source>
        <dbReference type="ARBA" id="ARBA00023125"/>
    </source>
</evidence>
<evidence type="ECO:0000259" key="9">
    <source>
        <dbReference type="Pfam" id="PF12950"/>
    </source>
</evidence>
<evidence type="ECO:0000256" key="7">
    <source>
        <dbReference type="ARBA" id="ARBA00047942"/>
    </source>
</evidence>
<protein>
    <recommendedName>
        <fullName evidence="1">site-specific DNA-methyltransferase (adenine-specific)</fullName>
        <ecNumber evidence="1">2.1.1.72</ecNumber>
    </recommendedName>
</protein>
<dbReference type="RefSeq" id="WP_143722141.1">
    <property type="nucleotide sequence ID" value="NZ_VKDB01000040.1"/>
</dbReference>
<dbReference type="InterPro" id="IPR050953">
    <property type="entry name" value="N4_N6_ade-DNA_methylase"/>
</dbReference>
<proteinExistence type="predicted"/>
<evidence type="ECO:0000259" key="8">
    <source>
        <dbReference type="Pfam" id="PF07669"/>
    </source>
</evidence>
<keyword evidence="4" id="KW-0949">S-adenosyl-L-methionine</keyword>
<gene>
    <name evidence="10" type="ORF">FNU79_17805</name>
</gene>
<dbReference type="Gene3D" id="3.40.50.150">
    <property type="entry name" value="Vaccinia Virus protein VP39"/>
    <property type="match status" value="1"/>
</dbReference>
<dbReference type="GO" id="GO:0003677">
    <property type="term" value="F:DNA binding"/>
    <property type="evidence" value="ECO:0007669"/>
    <property type="project" value="UniProtKB-KW"/>
</dbReference>
<reference evidence="10 11" key="1">
    <citation type="submission" date="2019-07" db="EMBL/GenBank/DDBJ databases">
        <title>Deinococcus detaillus sp. nov., isolated from humus soil in Antarctica.</title>
        <authorList>
            <person name="Zhang K."/>
        </authorList>
    </citation>
    <scope>NUCLEOTIDE SEQUENCE [LARGE SCALE GENOMIC DNA]</scope>
    <source>
        <strain evidence="10 11">H1</strain>
    </source>
</reference>
<dbReference type="InterPro" id="IPR011639">
    <property type="entry name" value="MethylTrfase_TaqI-like_dom"/>
</dbReference>
<dbReference type="Pfam" id="PF07669">
    <property type="entry name" value="Eco57I"/>
    <property type="match status" value="1"/>
</dbReference>
<keyword evidence="11" id="KW-1185">Reference proteome</keyword>
<comment type="catalytic activity">
    <reaction evidence="7">
        <text>a 2'-deoxyadenosine in DNA + S-adenosyl-L-methionine = an N(6)-methyl-2'-deoxyadenosine in DNA + S-adenosyl-L-homocysteine + H(+)</text>
        <dbReference type="Rhea" id="RHEA:15197"/>
        <dbReference type="Rhea" id="RHEA-COMP:12418"/>
        <dbReference type="Rhea" id="RHEA-COMP:12419"/>
        <dbReference type="ChEBI" id="CHEBI:15378"/>
        <dbReference type="ChEBI" id="CHEBI:57856"/>
        <dbReference type="ChEBI" id="CHEBI:59789"/>
        <dbReference type="ChEBI" id="CHEBI:90615"/>
        <dbReference type="ChEBI" id="CHEBI:90616"/>
        <dbReference type="EC" id="2.1.1.72"/>
    </reaction>
</comment>
<dbReference type="GO" id="GO:0032259">
    <property type="term" value="P:methylation"/>
    <property type="evidence" value="ECO:0007669"/>
    <property type="project" value="UniProtKB-KW"/>
</dbReference>
<evidence type="ECO:0000256" key="4">
    <source>
        <dbReference type="ARBA" id="ARBA00022691"/>
    </source>
</evidence>
<keyword evidence="5" id="KW-0680">Restriction system</keyword>
<dbReference type="AlphaFoldDB" id="A0A553UH56"/>
<keyword evidence="3" id="KW-0808">Transferase</keyword>
<evidence type="ECO:0000313" key="11">
    <source>
        <dbReference type="Proteomes" id="UP000316092"/>
    </source>
</evidence>
<evidence type="ECO:0000256" key="1">
    <source>
        <dbReference type="ARBA" id="ARBA00011900"/>
    </source>
</evidence>
<dbReference type="OrthoDB" id="9815272at2"/>
<dbReference type="PRINTS" id="PR00507">
    <property type="entry name" value="N12N6MTFRASE"/>
</dbReference>
<dbReference type="PANTHER" id="PTHR33841:SF1">
    <property type="entry name" value="DNA METHYLTRANSFERASE A"/>
    <property type="match status" value="1"/>
</dbReference>
<dbReference type="Proteomes" id="UP000316092">
    <property type="component" value="Unassembled WGS sequence"/>
</dbReference>
<evidence type="ECO:0000256" key="5">
    <source>
        <dbReference type="ARBA" id="ARBA00022747"/>
    </source>
</evidence>
<sequence>MLQPNILEKRFASVTEEKSTGATYTPIELADFVAEKIVEEFQVSPGKTIHILDPAAGEGELLLSLLSKLTVPLTTKIIVHGFDTNSRALNRTKARISQAFPIIQTRLYPSDFLEFAFSTYEDRVGLFSDSVIPKKFDLIIANPPYVRTQIMGADKSRKLSQNSGLSGKIDLYHVFLAGIAQVLDSKGRAGIIVSNRFMTTKGGGSLRELLREKFRLRHVWDLGDTKLFNAAVLPAVILAEGISDSTSKTEILFSTIYETRETSQALADSPIAALAMQGIVSLTDGRNFKVEHGLLDTTGKDSLWRIATAKSDAWLAIVKSHTWGAFRDIGKIRVGVKTCADKIFIRSDWGAPEDQPELLRPLTTHHNSRRFRPKDSKKSSAILYPHEVVQAQRRASDLDLYPKTKAYLERHREKLEDRSYVIEGGRKWYELWVPQDPEAWAAPKLVFRDISEKPTFWLDLEGTVVNGDCYWLTPLNKTDEHLLWLAAAVANSTFIEAFYDHRFNNKLYAGRRRFITQYVEQFPLPNPSSLIAQEITALAKVAYNTSSSSELEAIEAKIDTMVWQAFGLDSEETTR</sequence>